<dbReference type="Gene3D" id="3.40.30.10">
    <property type="entry name" value="Glutaredoxin"/>
    <property type="match status" value="1"/>
</dbReference>
<feature type="compositionally biased region" description="Polar residues" evidence="5">
    <location>
        <begin position="512"/>
        <end position="531"/>
    </location>
</feature>
<evidence type="ECO:0000313" key="7">
    <source>
        <dbReference type="EnsemblProtists" id="PYU1_T005032"/>
    </source>
</evidence>
<sequence length="666" mass="74228">MTTLPVEGRVFSRLSRFASLPQDLQQDTKAVQAILVQHKANVFDTHHTMLMQSVYCVKGKALIELIVKWLEERHMGAMLPGSDNRGAPGPSQPNFLAPARQIADALVLSGFLTPHTDDIKHMNAPPPDCYVDDYAMLVPVAKEITCLETTSVWSVLDGAIYAKFLKRKAGLLGPITSGKEVYVVLNAKTQRAYLFDSDLARESVAEIDAKCVSVELDGKSFEFGVRVASPSGDDVNFKPEEFNCGSKHLQEEFVNAWLNIGALYREVFQGDIQRAQSIYQFMDRDIHGNPVSFDKYRGKVLLVVNVASGCKMAYHNFPALTVLHEKYRNQGFEILAFPCNQFGGEEPRNHEEILQYLSQFNANYELFEKADVNGSHARPVFMFLKAKLPGTFGSFVKWNFTKFLVDRNGKPFKRFSPTDSPFELEQDIQELLKTQGNSQAQNQGMAQQQQGFAQDPMGARAPTNLNQYEGQQKFTQQSGFDKGQHASTHAPVYSNQFERQQGMPQQVGYGMGQQQSDYAKQTGGQQGLNQQSGYADQFEGQQGMPQQVGYGMGQQQSDYAKQTGGQQGLNQQSGYADQFEGQQGMPQQTGYANQIGGQQGMSQQSGYAGTQAQPQVNQFKQEHGMFQPNTPAMYGNEFEGQHDFSKREYSGTQAPHQAYSDEPHAP</sequence>
<dbReference type="STRING" id="431595.K3WJ90"/>
<feature type="domain" description="Thioredoxin" evidence="6">
    <location>
        <begin position="272"/>
        <end position="433"/>
    </location>
</feature>
<dbReference type="FunFam" id="3.40.30.10:FF:000025">
    <property type="entry name" value="Glutathione peroxidase"/>
    <property type="match status" value="1"/>
</dbReference>
<dbReference type="HOGENOM" id="CLU_029507_7_0_1"/>
<dbReference type="PANTHER" id="PTHR11592">
    <property type="entry name" value="GLUTATHIONE PEROXIDASE"/>
    <property type="match status" value="1"/>
</dbReference>
<reference evidence="8" key="2">
    <citation type="submission" date="2010-04" db="EMBL/GenBank/DDBJ databases">
        <authorList>
            <person name="Buell R."/>
            <person name="Hamilton J."/>
            <person name="Hostetler J."/>
        </authorList>
    </citation>
    <scope>NUCLEOTIDE SEQUENCE [LARGE SCALE GENOMIC DNA]</scope>
    <source>
        <strain evidence="8">DAOM:BR144</strain>
    </source>
</reference>
<evidence type="ECO:0000256" key="4">
    <source>
        <dbReference type="RuleBase" id="RU000499"/>
    </source>
</evidence>
<dbReference type="PRINTS" id="PR01011">
    <property type="entry name" value="GLUTPROXDASE"/>
</dbReference>
<name>K3WJ90_GLOUD</name>
<feature type="compositionally biased region" description="Basic and acidic residues" evidence="5">
    <location>
        <begin position="639"/>
        <end position="649"/>
    </location>
</feature>
<dbReference type="PROSITE" id="PS51355">
    <property type="entry name" value="GLUTATHIONE_PEROXID_3"/>
    <property type="match status" value="1"/>
</dbReference>
<dbReference type="InParanoid" id="K3WJ90"/>
<feature type="compositionally biased region" description="Low complexity" evidence="5">
    <location>
        <begin position="594"/>
        <end position="609"/>
    </location>
</feature>
<accession>K3WJ90</accession>
<evidence type="ECO:0000256" key="3">
    <source>
        <dbReference type="ARBA" id="ARBA00023002"/>
    </source>
</evidence>
<dbReference type="EMBL" id="GL376564">
    <property type="status" value="NOT_ANNOTATED_CDS"/>
    <property type="molecule type" value="Genomic_DNA"/>
</dbReference>
<proteinExistence type="inferred from homology"/>
<dbReference type="VEuPathDB" id="FungiDB:PYU1_G005021"/>
<evidence type="ECO:0000256" key="2">
    <source>
        <dbReference type="ARBA" id="ARBA00022559"/>
    </source>
</evidence>
<dbReference type="PANTHER" id="PTHR11592:SF78">
    <property type="entry name" value="GLUTATHIONE PEROXIDASE"/>
    <property type="match status" value="1"/>
</dbReference>
<keyword evidence="3 4" id="KW-0560">Oxidoreductase</keyword>
<dbReference type="GO" id="GO:0006979">
    <property type="term" value="P:response to oxidative stress"/>
    <property type="evidence" value="ECO:0007669"/>
    <property type="project" value="InterPro"/>
</dbReference>
<dbReference type="InterPro" id="IPR036249">
    <property type="entry name" value="Thioredoxin-like_sf"/>
</dbReference>
<protein>
    <recommendedName>
        <fullName evidence="4">Glutathione peroxidase</fullName>
    </recommendedName>
</protein>
<dbReference type="CDD" id="cd00340">
    <property type="entry name" value="GSH_Peroxidase"/>
    <property type="match status" value="1"/>
</dbReference>
<dbReference type="InterPro" id="IPR029760">
    <property type="entry name" value="GPX_CS"/>
</dbReference>
<dbReference type="PROSITE" id="PS00763">
    <property type="entry name" value="GLUTATHIONE_PEROXID_2"/>
    <property type="match status" value="1"/>
</dbReference>
<feature type="compositionally biased region" description="Polar residues" evidence="5">
    <location>
        <begin position="553"/>
        <end position="592"/>
    </location>
</feature>
<dbReference type="PROSITE" id="PS51352">
    <property type="entry name" value="THIOREDOXIN_2"/>
    <property type="match status" value="1"/>
</dbReference>
<dbReference type="Pfam" id="PF00255">
    <property type="entry name" value="GSHPx"/>
    <property type="match status" value="1"/>
</dbReference>
<dbReference type="GO" id="GO:0004601">
    <property type="term" value="F:peroxidase activity"/>
    <property type="evidence" value="ECO:0007669"/>
    <property type="project" value="UniProtKB-KW"/>
</dbReference>
<reference evidence="8" key="1">
    <citation type="journal article" date="2010" name="Genome Biol.">
        <title>Genome sequence of the necrotrophic plant pathogen Pythium ultimum reveals original pathogenicity mechanisms and effector repertoire.</title>
        <authorList>
            <person name="Levesque C.A."/>
            <person name="Brouwer H."/>
            <person name="Cano L."/>
            <person name="Hamilton J.P."/>
            <person name="Holt C."/>
            <person name="Huitema E."/>
            <person name="Raffaele S."/>
            <person name="Robideau G.P."/>
            <person name="Thines M."/>
            <person name="Win J."/>
            <person name="Zerillo M.M."/>
            <person name="Beakes G.W."/>
            <person name="Boore J.L."/>
            <person name="Busam D."/>
            <person name="Dumas B."/>
            <person name="Ferriera S."/>
            <person name="Fuerstenberg S.I."/>
            <person name="Gachon C.M."/>
            <person name="Gaulin E."/>
            <person name="Govers F."/>
            <person name="Grenville-Briggs L."/>
            <person name="Horner N."/>
            <person name="Hostetler J."/>
            <person name="Jiang R.H."/>
            <person name="Johnson J."/>
            <person name="Krajaejun T."/>
            <person name="Lin H."/>
            <person name="Meijer H.J."/>
            <person name="Moore B."/>
            <person name="Morris P."/>
            <person name="Phuntmart V."/>
            <person name="Puiu D."/>
            <person name="Shetty J."/>
            <person name="Stajich J.E."/>
            <person name="Tripathy S."/>
            <person name="Wawra S."/>
            <person name="van West P."/>
            <person name="Whitty B.R."/>
            <person name="Coutinho P.M."/>
            <person name="Henrissat B."/>
            <person name="Martin F."/>
            <person name="Thomas P.D."/>
            <person name="Tyler B.M."/>
            <person name="De Vries R.P."/>
            <person name="Kamoun S."/>
            <person name="Yandell M."/>
            <person name="Tisserat N."/>
            <person name="Buell C.R."/>
        </authorList>
    </citation>
    <scope>NUCLEOTIDE SEQUENCE</scope>
    <source>
        <strain evidence="8">DAOM:BR144</strain>
    </source>
</reference>
<feature type="region of interest" description="Disordered" evidence="5">
    <location>
        <begin position="625"/>
        <end position="666"/>
    </location>
</feature>
<feature type="region of interest" description="Disordered" evidence="5">
    <location>
        <begin position="543"/>
        <end position="611"/>
    </location>
</feature>
<evidence type="ECO:0000256" key="1">
    <source>
        <dbReference type="ARBA" id="ARBA00006926"/>
    </source>
</evidence>
<keyword evidence="8" id="KW-1185">Reference proteome</keyword>
<feature type="region of interest" description="Disordered" evidence="5">
    <location>
        <begin position="507"/>
        <end position="531"/>
    </location>
</feature>
<organism evidence="7 8">
    <name type="scientific">Globisporangium ultimum (strain ATCC 200006 / CBS 805.95 / DAOM BR144)</name>
    <name type="common">Pythium ultimum</name>
    <dbReference type="NCBI Taxonomy" id="431595"/>
    <lineage>
        <taxon>Eukaryota</taxon>
        <taxon>Sar</taxon>
        <taxon>Stramenopiles</taxon>
        <taxon>Oomycota</taxon>
        <taxon>Peronosporomycetes</taxon>
        <taxon>Pythiales</taxon>
        <taxon>Pythiaceae</taxon>
        <taxon>Globisporangium</taxon>
    </lineage>
</organism>
<dbReference type="InterPro" id="IPR000889">
    <property type="entry name" value="Glutathione_peroxidase"/>
</dbReference>
<comment type="similarity">
    <text evidence="1 4">Belongs to the glutathione peroxidase family.</text>
</comment>
<evidence type="ECO:0000259" key="6">
    <source>
        <dbReference type="PROSITE" id="PS51352"/>
    </source>
</evidence>
<dbReference type="AlphaFoldDB" id="K3WJ90"/>
<evidence type="ECO:0000313" key="8">
    <source>
        <dbReference type="Proteomes" id="UP000019132"/>
    </source>
</evidence>
<reference evidence="7" key="3">
    <citation type="submission" date="2015-02" db="UniProtKB">
        <authorList>
            <consortium name="EnsemblProtists"/>
        </authorList>
    </citation>
    <scope>IDENTIFICATION</scope>
    <source>
        <strain evidence="7">DAOM BR144</strain>
    </source>
</reference>
<dbReference type="InterPro" id="IPR013766">
    <property type="entry name" value="Thioredoxin_domain"/>
</dbReference>
<dbReference type="Proteomes" id="UP000019132">
    <property type="component" value="Unassembled WGS sequence"/>
</dbReference>
<dbReference type="SUPFAM" id="SSF52833">
    <property type="entry name" value="Thioredoxin-like"/>
    <property type="match status" value="1"/>
</dbReference>
<dbReference type="EnsemblProtists" id="PYU1_T005032">
    <property type="protein sequence ID" value="PYU1_T005032"/>
    <property type="gene ID" value="PYU1_G005021"/>
</dbReference>
<evidence type="ECO:0000256" key="5">
    <source>
        <dbReference type="SAM" id="MobiDB-lite"/>
    </source>
</evidence>
<dbReference type="eggNOG" id="KOG1651">
    <property type="taxonomic scope" value="Eukaryota"/>
</dbReference>
<keyword evidence="2 4" id="KW-0575">Peroxidase</keyword>